<dbReference type="SUPFAM" id="SSF51182">
    <property type="entry name" value="RmlC-like cupins"/>
    <property type="match status" value="1"/>
</dbReference>
<comment type="cofactor">
    <cofactor evidence="2">
        <name>Zn(2+)</name>
        <dbReference type="ChEBI" id="CHEBI:29105"/>
    </cofactor>
</comment>
<dbReference type="InterPro" id="IPR046457">
    <property type="entry name" value="PMI_typeI_cat"/>
</dbReference>
<dbReference type="PANTHER" id="PTHR10309:SF0">
    <property type="entry name" value="MANNOSE-6-PHOSPHATE ISOMERASE"/>
    <property type="match status" value="1"/>
</dbReference>
<protein>
    <recommendedName>
        <fullName evidence="4">mannose-6-phosphate isomerase</fullName>
        <ecNumber evidence="4">5.3.1.8</ecNumber>
    </recommendedName>
</protein>
<organism evidence="9 10">
    <name type="scientific">Saccharothrix mutabilis subsp. mutabilis</name>
    <dbReference type="NCBI Taxonomy" id="66855"/>
    <lineage>
        <taxon>Bacteria</taxon>
        <taxon>Bacillati</taxon>
        <taxon>Actinomycetota</taxon>
        <taxon>Actinomycetes</taxon>
        <taxon>Pseudonocardiales</taxon>
        <taxon>Pseudonocardiaceae</taxon>
        <taxon>Saccharothrix</taxon>
    </lineage>
</organism>
<dbReference type="InterPro" id="IPR011051">
    <property type="entry name" value="RmlC_Cupin_sf"/>
</dbReference>
<dbReference type="Gene3D" id="2.60.120.10">
    <property type="entry name" value="Jelly Rolls"/>
    <property type="match status" value="2"/>
</dbReference>
<comment type="catalytic activity">
    <reaction evidence="1">
        <text>D-mannose 6-phosphate = D-fructose 6-phosphate</text>
        <dbReference type="Rhea" id="RHEA:12356"/>
        <dbReference type="ChEBI" id="CHEBI:58735"/>
        <dbReference type="ChEBI" id="CHEBI:61527"/>
        <dbReference type="EC" id="5.3.1.8"/>
    </reaction>
</comment>
<dbReference type="CDD" id="cd07011">
    <property type="entry name" value="cupin_PMI_type_I_N"/>
    <property type="match status" value="1"/>
</dbReference>
<dbReference type="InterPro" id="IPR014710">
    <property type="entry name" value="RmlC-like_jellyroll"/>
</dbReference>
<dbReference type="PIRSF" id="PIRSF001480">
    <property type="entry name" value="Mannose-6-phosphate_isomerase"/>
    <property type="match status" value="1"/>
</dbReference>
<evidence type="ECO:0000256" key="3">
    <source>
        <dbReference type="ARBA" id="ARBA00010772"/>
    </source>
</evidence>
<dbReference type="EC" id="5.3.1.8" evidence="4"/>
<reference evidence="9 10" key="1">
    <citation type="journal article" date="2019" name="Int. J. Syst. Evol. Microbiol.">
        <title>The Global Catalogue of Microorganisms (GCM) 10K type strain sequencing project: providing services to taxonomists for standard genome sequencing and annotation.</title>
        <authorList>
            <consortium name="The Broad Institute Genomics Platform"/>
            <consortium name="The Broad Institute Genome Sequencing Center for Infectious Disease"/>
            <person name="Wu L."/>
            <person name="Ma J."/>
        </authorList>
    </citation>
    <scope>NUCLEOTIDE SEQUENCE [LARGE SCALE GENOMIC DNA]</scope>
    <source>
        <strain evidence="9 10">JCM 3380</strain>
    </source>
</reference>
<dbReference type="GO" id="GO:0016853">
    <property type="term" value="F:isomerase activity"/>
    <property type="evidence" value="ECO:0007669"/>
    <property type="project" value="UniProtKB-KW"/>
</dbReference>
<dbReference type="Proteomes" id="UP001500416">
    <property type="component" value="Unassembled WGS sequence"/>
</dbReference>
<dbReference type="PRINTS" id="PR00714">
    <property type="entry name" value="MAN6PISMRASE"/>
</dbReference>
<keyword evidence="6" id="KW-0862">Zinc</keyword>
<evidence type="ECO:0000256" key="5">
    <source>
        <dbReference type="ARBA" id="ARBA00022723"/>
    </source>
</evidence>
<dbReference type="Gene3D" id="1.10.441.10">
    <property type="entry name" value="Phosphomannose Isomerase, domain 2"/>
    <property type="match status" value="1"/>
</dbReference>
<comment type="caution">
    <text evidence="9">The sequence shown here is derived from an EMBL/GenBank/DDBJ whole genome shotgun (WGS) entry which is preliminary data.</text>
</comment>
<gene>
    <name evidence="9" type="primary">manA_1</name>
    <name evidence="9" type="ORF">GCM10010492_15980</name>
</gene>
<name>A0ABN0TDH7_9PSEU</name>
<evidence type="ECO:0000256" key="7">
    <source>
        <dbReference type="ARBA" id="ARBA00023235"/>
    </source>
</evidence>
<sequence>MRALDTTIRNYHWGSRTALAALRGAPPSSSPEAELWVGAHPSAPSLLRGAGTPLDRYVAANPVGTLGREALAAFGPRLPFLLKVLAVETPLSLQVHPDREQARSGHAAGVFGDDRPKPEILVALTEFETLAGFRDPAETVVLLDSLGAAFGPLRDLVAAGDLRGALRWALHEPVDLVDPPAWLGSVAATYPGDPGVVAALLLNHVALRPGQGVYVAAGVPHAHLRGTGVELMADSDNVVRAGLTSKPVDVRMVLDLVESTPGLVLDGEEDGPLRTYPTPEPEFRLHAVSPGAVLHDRGPQLLLCVRGSVELARGGDRLVLSAGEAAFLPHGHKTSVAGDGRAYWATTGAAAG</sequence>
<evidence type="ECO:0000256" key="2">
    <source>
        <dbReference type="ARBA" id="ARBA00001947"/>
    </source>
</evidence>
<evidence type="ECO:0000313" key="10">
    <source>
        <dbReference type="Proteomes" id="UP001500416"/>
    </source>
</evidence>
<keyword evidence="7 9" id="KW-0413">Isomerase</keyword>
<dbReference type="InterPro" id="IPR016305">
    <property type="entry name" value="Mannose-6-P_Isomerase"/>
</dbReference>
<dbReference type="RefSeq" id="WP_343932998.1">
    <property type="nucleotide sequence ID" value="NZ_BAAABU010000003.1"/>
</dbReference>
<keyword evidence="5" id="KW-0479">Metal-binding</keyword>
<comment type="similarity">
    <text evidence="3">Belongs to the mannose-6-phosphate isomerase type 1 family.</text>
</comment>
<evidence type="ECO:0000313" key="9">
    <source>
        <dbReference type="EMBL" id="GAA0218888.1"/>
    </source>
</evidence>
<dbReference type="Pfam" id="PF20511">
    <property type="entry name" value="PMI_typeI_cat"/>
    <property type="match status" value="1"/>
</dbReference>
<feature type="domain" description="Phosphomannose isomerase type I catalytic" evidence="8">
    <location>
        <begin position="3"/>
        <end position="134"/>
    </location>
</feature>
<dbReference type="PANTHER" id="PTHR10309">
    <property type="entry name" value="MANNOSE-6-PHOSPHATE ISOMERASE"/>
    <property type="match status" value="1"/>
</dbReference>
<evidence type="ECO:0000256" key="4">
    <source>
        <dbReference type="ARBA" id="ARBA00011956"/>
    </source>
</evidence>
<dbReference type="NCBIfam" id="TIGR00218">
    <property type="entry name" value="manA"/>
    <property type="match status" value="1"/>
</dbReference>
<dbReference type="InterPro" id="IPR001250">
    <property type="entry name" value="Man6P_Isoase-1"/>
</dbReference>
<evidence type="ECO:0000259" key="8">
    <source>
        <dbReference type="Pfam" id="PF20511"/>
    </source>
</evidence>
<evidence type="ECO:0000256" key="1">
    <source>
        <dbReference type="ARBA" id="ARBA00000757"/>
    </source>
</evidence>
<proteinExistence type="inferred from homology"/>
<evidence type="ECO:0000256" key="6">
    <source>
        <dbReference type="ARBA" id="ARBA00022833"/>
    </source>
</evidence>
<dbReference type="EMBL" id="BAAABU010000003">
    <property type="protein sequence ID" value="GAA0218888.1"/>
    <property type="molecule type" value="Genomic_DNA"/>
</dbReference>
<accession>A0ABN0TDH7</accession>
<keyword evidence="10" id="KW-1185">Reference proteome</keyword>